<dbReference type="EMBL" id="CCYD01000610">
    <property type="protein sequence ID" value="CEG41749.1"/>
    <property type="molecule type" value="Genomic_DNA"/>
</dbReference>
<accession>A0A0P1AKG9</accession>
<dbReference type="PANTHER" id="PTHR28434">
    <property type="entry name" value="PROTEIN C3ORF33"/>
    <property type="match status" value="1"/>
</dbReference>
<sequence>MVVSPESITTDKSQCAPVRSKDDRNMQQSPSSERSGMNKDRGLRRNLGRFITDTQQTIDSHLTLFRAGLIVTLAVAAVTSIKLSGVFKRLNYVEEIPFETRPEHILHSKSIEKNESNLLAVRLFGVQVDESAEEWILSNLLSTHRYMTVELLRRINLEGSKSVAICNIALRRPPLRRDLAYELVTRGYAECISENLESYDSVFAISSLAQKLRKLQAAEKHAQAMQYGIWKEWQDANLSDRFLSAGKRVTTKGFYKLIESIRR</sequence>
<dbReference type="Proteomes" id="UP000054928">
    <property type="component" value="Unassembled WGS sequence"/>
</dbReference>
<dbReference type="OrthoDB" id="66827at2759"/>
<dbReference type="SUPFAM" id="SSF50199">
    <property type="entry name" value="Staphylococcal nuclease"/>
    <property type="match status" value="1"/>
</dbReference>
<dbReference type="PANTHER" id="PTHR28434:SF1">
    <property type="entry name" value="PROTEIN C3ORF33"/>
    <property type="match status" value="1"/>
</dbReference>
<dbReference type="GeneID" id="36407133"/>
<dbReference type="Gene3D" id="2.40.50.90">
    <property type="match status" value="1"/>
</dbReference>
<keyword evidence="3" id="KW-1185">Reference proteome</keyword>
<evidence type="ECO:0000313" key="2">
    <source>
        <dbReference type="EMBL" id="CEG41749.1"/>
    </source>
</evidence>
<proteinExistence type="predicted"/>
<dbReference type="OMA" id="YHTPFLR"/>
<feature type="region of interest" description="Disordered" evidence="1">
    <location>
        <begin position="1"/>
        <end position="40"/>
    </location>
</feature>
<dbReference type="STRING" id="4781.A0A0P1AKG9"/>
<feature type="compositionally biased region" description="Polar residues" evidence="1">
    <location>
        <begin position="26"/>
        <end position="35"/>
    </location>
</feature>
<organism evidence="2 3">
    <name type="scientific">Plasmopara halstedii</name>
    <name type="common">Downy mildew of sunflower</name>
    <dbReference type="NCBI Taxonomy" id="4781"/>
    <lineage>
        <taxon>Eukaryota</taxon>
        <taxon>Sar</taxon>
        <taxon>Stramenopiles</taxon>
        <taxon>Oomycota</taxon>
        <taxon>Peronosporomycetes</taxon>
        <taxon>Peronosporales</taxon>
        <taxon>Peronosporaceae</taxon>
        <taxon>Plasmopara</taxon>
    </lineage>
</organism>
<dbReference type="InterPro" id="IPR042421">
    <property type="entry name" value="C3orf33-like"/>
</dbReference>
<dbReference type="AlphaFoldDB" id="A0A0P1AKG9"/>
<feature type="compositionally biased region" description="Polar residues" evidence="1">
    <location>
        <begin position="1"/>
        <end position="13"/>
    </location>
</feature>
<name>A0A0P1AKG9_PLAHL</name>
<protein>
    <submittedName>
        <fullName evidence="2">Staphylococcal nuclease (SNase-like), OB-fold</fullName>
    </submittedName>
</protein>
<dbReference type="RefSeq" id="XP_024578118.1">
    <property type="nucleotide sequence ID" value="XM_024727552.1"/>
</dbReference>
<dbReference type="InterPro" id="IPR035437">
    <property type="entry name" value="SNase_OB-fold_sf"/>
</dbReference>
<reference evidence="3" key="1">
    <citation type="submission" date="2014-09" db="EMBL/GenBank/DDBJ databases">
        <authorList>
            <person name="Sharma Rahul"/>
            <person name="Thines Marco"/>
        </authorList>
    </citation>
    <scope>NUCLEOTIDE SEQUENCE [LARGE SCALE GENOMIC DNA]</scope>
</reference>
<evidence type="ECO:0000256" key="1">
    <source>
        <dbReference type="SAM" id="MobiDB-lite"/>
    </source>
</evidence>
<evidence type="ECO:0000313" key="3">
    <source>
        <dbReference type="Proteomes" id="UP000054928"/>
    </source>
</evidence>